<dbReference type="InterPro" id="IPR006058">
    <property type="entry name" value="2Fe2S_fd_BS"/>
</dbReference>
<dbReference type="InterPro" id="IPR017927">
    <property type="entry name" value="FAD-bd_FR_type"/>
</dbReference>
<dbReference type="PROSITE" id="PS51085">
    <property type="entry name" value="2FE2S_FER_2"/>
    <property type="match status" value="1"/>
</dbReference>
<evidence type="ECO:0000256" key="3">
    <source>
        <dbReference type="ARBA" id="ARBA00022714"/>
    </source>
</evidence>
<comment type="caution">
    <text evidence="10">The sequence shown here is derived from an EMBL/GenBank/DDBJ whole genome shotgun (WGS) entry which is preliminary data.</text>
</comment>
<evidence type="ECO:0000313" key="10">
    <source>
        <dbReference type="EMBL" id="REF98315.1"/>
    </source>
</evidence>
<feature type="domain" description="2Fe-2S ferredoxin-type" evidence="8">
    <location>
        <begin position="222"/>
        <end position="307"/>
    </location>
</feature>
<sequence>MAAREMVVTSKVGAADGVVVLDLAAADGGALPRWEPGAHIDLILGPGLERQFSLCGQPGARFWRIAVLREEPGRGGSAFVHDRLAVGDRVSVGGPRNHFPLEPADDYLFIAGGIGITPLLPMIREVARAGSPWRLVYGGRRSAAMAFLDELPAGRVDLWPQDERGLIDLDGLLGSPRAGCRVYCCGPESLIAAVEERSAGWSLHTERFHPKAHVLDGPNTSFVVRLDYSELDVTVAADQTILQAVEAAGVPVETSCREGTCGTCETTVLEGIPDHRDSVLSAEDHASNETMMICCSRALSPRLVLDL</sequence>
<keyword evidence="3" id="KW-0001">2Fe-2S</keyword>
<dbReference type="SUPFAM" id="SSF63380">
    <property type="entry name" value="Riboflavin synthase domain-like"/>
    <property type="match status" value="1"/>
</dbReference>
<evidence type="ECO:0000256" key="2">
    <source>
        <dbReference type="ARBA" id="ARBA00022630"/>
    </source>
</evidence>
<feature type="domain" description="FAD-binding FR-type" evidence="9">
    <location>
        <begin position="1"/>
        <end position="102"/>
    </location>
</feature>
<dbReference type="PRINTS" id="PR00409">
    <property type="entry name" value="PHDIOXRDTASE"/>
</dbReference>
<dbReference type="EMBL" id="QUMQ01000001">
    <property type="protein sequence ID" value="REF98315.1"/>
    <property type="molecule type" value="Genomic_DNA"/>
</dbReference>
<dbReference type="Gene3D" id="3.40.50.80">
    <property type="entry name" value="Nucleotide-binding domain of ferredoxin-NADP reductase (FNR) module"/>
    <property type="match status" value="1"/>
</dbReference>
<dbReference type="OrthoDB" id="502624at2"/>
<keyword evidence="6" id="KW-0408">Iron</keyword>
<dbReference type="PANTHER" id="PTHR47354">
    <property type="entry name" value="NADH OXIDOREDUCTASE HCR"/>
    <property type="match status" value="1"/>
</dbReference>
<dbReference type="GO" id="GO:0046872">
    <property type="term" value="F:metal ion binding"/>
    <property type="evidence" value="ECO:0007669"/>
    <property type="project" value="UniProtKB-KW"/>
</dbReference>
<evidence type="ECO:0000256" key="7">
    <source>
        <dbReference type="ARBA" id="ARBA00023014"/>
    </source>
</evidence>
<dbReference type="GO" id="GO:0016491">
    <property type="term" value="F:oxidoreductase activity"/>
    <property type="evidence" value="ECO:0007669"/>
    <property type="project" value="UniProtKB-KW"/>
</dbReference>
<name>A0A3D9ZM02_9ACTN</name>
<dbReference type="PROSITE" id="PS51384">
    <property type="entry name" value="FAD_FR"/>
    <property type="match status" value="1"/>
</dbReference>
<accession>A0A3D9ZM02</accession>
<dbReference type="InterPro" id="IPR050415">
    <property type="entry name" value="MRET"/>
</dbReference>
<organism evidence="10 11">
    <name type="scientific">Asanoa ferruginea</name>
    <dbReference type="NCBI Taxonomy" id="53367"/>
    <lineage>
        <taxon>Bacteria</taxon>
        <taxon>Bacillati</taxon>
        <taxon>Actinomycetota</taxon>
        <taxon>Actinomycetes</taxon>
        <taxon>Micromonosporales</taxon>
        <taxon>Micromonosporaceae</taxon>
        <taxon>Asanoa</taxon>
    </lineage>
</organism>
<dbReference type="Gene3D" id="3.10.20.30">
    <property type="match status" value="1"/>
</dbReference>
<keyword evidence="4" id="KW-0479">Metal-binding</keyword>
<proteinExistence type="predicted"/>
<dbReference type="PANTHER" id="PTHR47354:SF1">
    <property type="entry name" value="CARNITINE MONOOXYGENASE REDUCTASE SUBUNIT"/>
    <property type="match status" value="1"/>
</dbReference>
<keyword evidence="11" id="KW-1185">Reference proteome</keyword>
<evidence type="ECO:0000259" key="8">
    <source>
        <dbReference type="PROSITE" id="PS51085"/>
    </source>
</evidence>
<dbReference type="CDD" id="cd00207">
    <property type="entry name" value="fer2"/>
    <property type="match status" value="1"/>
</dbReference>
<dbReference type="InterPro" id="IPR017938">
    <property type="entry name" value="Riboflavin_synthase-like_b-brl"/>
</dbReference>
<comment type="cofactor">
    <cofactor evidence="1">
        <name>FAD</name>
        <dbReference type="ChEBI" id="CHEBI:57692"/>
    </cofactor>
</comment>
<dbReference type="SUPFAM" id="SSF54292">
    <property type="entry name" value="2Fe-2S ferredoxin-like"/>
    <property type="match status" value="1"/>
</dbReference>
<evidence type="ECO:0000256" key="4">
    <source>
        <dbReference type="ARBA" id="ARBA00022723"/>
    </source>
</evidence>
<dbReference type="InterPro" id="IPR012675">
    <property type="entry name" value="Beta-grasp_dom_sf"/>
</dbReference>
<evidence type="ECO:0000259" key="9">
    <source>
        <dbReference type="PROSITE" id="PS51384"/>
    </source>
</evidence>
<dbReference type="Proteomes" id="UP000256913">
    <property type="component" value="Unassembled WGS sequence"/>
</dbReference>
<dbReference type="RefSeq" id="WP_116069617.1">
    <property type="nucleotide sequence ID" value="NZ_BONB01000062.1"/>
</dbReference>
<dbReference type="InterPro" id="IPR039261">
    <property type="entry name" value="FNR_nucleotide-bd"/>
</dbReference>
<reference evidence="10 11" key="1">
    <citation type="submission" date="2018-08" db="EMBL/GenBank/DDBJ databases">
        <title>Sequencing the genomes of 1000 actinobacteria strains.</title>
        <authorList>
            <person name="Klenk H.-P."/>
        </authorList>
    </citation>
    <scope>NUCLEOTIDE SEQUENCE [LARGE SCALE GENOMIC DNA]</scope>
    <source>
        <strain evidence="10 11">DSM 44099</strain>
    </source>
</reference>
<evidence type="ECO:0000313" key="11">
    <source>
        <dbReference type="Proteomes" id="UP000256913"/>
    </source>
</evidence>
<protein>
    <submittedName>
        <fullName evidence="10">Ferredoxin-NADP reductase</fullName>
    </submittedName>
</protein>
<keyword evidence="7" id="KW-0411">Iron-sulfur</keyword>
<dbReference type="PROSITE" id="PS00197">
    <property type="entry name" value="2FE2S_FER_1"/>
    <property type="match status" value="1"/>
</dbReference>
<dbReference type="InterPro" id="IPR001041">
    <property type="entry name" value="2Fe-2S_ferredoxin-type"/>
</dbReference>
<dbReference type="GO" id="GO:0051537">
    <property type="term" value="F:2 iron, 2 sulfur cluster binding"/>
    <property type="evidence" value="ECO:0007669"/>
    <property type="project" value="UniProtKB-KW"/>
</dbReference>
<keyword evidence="5" id="KW-0560">Oxidoreductase</keyword>
<dbReference type="CDD" id="cd06185">
    <property type="entry name" value="PDR_like"/>
    <property type="match status" value="1"/>
</dbReference>
<evidence type="ECO:0000256" key="6">
    <source>
        <dbReference type="ARBA" id="ARBA00023004"/>
    </source>
</evidence>
<keyword evidence="2" id="KW-0285">Flavoprotein</keyword>
<evidence type="ECO:0000256" key="1">
    <source>
        <dbReference type="ARBA" id="ARBA00001974"/>
    </source>
</evidence>
<dbReference type="SUPFAM" id="SSF52343">
    <property type="entry name" value="Ferredoxin reductase-like, C-terminal NADP-linked domain"/>
    <property type="match status" value="1"/>
</dbReference>
<evidence type="ECO:0000256" key="5">
    <source>
        <dbReference type="ARBA" id="ARBA00023002"/>
    </source>
</evidence>
<dbReference type="Gene3D" id="2.40.30.10">
    <property type="entry name" value="Translation factors"/>
    <property type="match status" value="1"/>
</dbReference>
<dbReference type="AlphaFoldDB" id="A0A3D9ZM02"/>
<dbReference type="InterPro" id="IPR036010">
    <property type="entry name" value="2Fe-2S_ferredoxin-like_sf"/>
</dbReference>
<gene>
    <name evidence="10" type="ORF">DFJ67_4332</name>
</gene>
<dbReference type="Pfam" id="PF00111">
    <property type="entry name" value="Fer2"/>
    <property type="match status" value="1"/>
</dbReference>